<evidence type="ECO:0000259" key="2">
    <source>
        <dbReference type="Pfam" id="PF01973"/>
    </source>
</evidence>
<dbReference type="GO" id="GO:0016301">
    <property type="term" value="F:kinase activity"/>
    <property type="evidence" value="ECO:0007669"/>
    <property type="project" value="UniProtKB-KW"/>
</dbReference>
<dbReference type="RefSeq" id="WP_390289023.1">
    <property type="nucleotide sequence ID" value="NZ_JBHUDI010000009.1"/>
</dbReference>
<comment type="cofactor">
    <cofactor evidence="1">
        <name>Mg(2+)</name>
        <dbReference type="ChEBI" id="CHEBI:18420"/>
    </cofactor>
</comment>
<dbReference type="EC" id="2.7.6.3" evidence="1"/>
<comment type="similarity">
    <text evidence="1">Belongs to the archaeal 6-HMPDK family.</text>
</comment>
<dbReference type="InterPro" id="IPR027510">
    <property type="entry name" value="HMPDK_MptE"/>
</dbReference>
<keyword evidence="1" id="KW-0289">Folate biosynthesis</keyword>
<dbReference type="PANTHER" id="PTHR39648:SF1">
    <property type="entry name" value="6-HYDROXYMETHYL-7,8-DIHYDROPTERIN PYROPHOSPHOKINASE"/>
    <property type="match status" value="1"/>
</dbReference>
<dbReference type="HAMAP" id="MF_02131">
    <property type="entry name" value="HMPDK_arch"/>
    <property type="match status" value="1"/>
</dbReference>
<proteinExistence type="inferred from homology"/>
<accession>A0ABD6BIX5</accession>
<dbReference type="GO" id="GO:0046654">
    <property type="term" value="P:tetrahydrofolate biosynthetic process"/>
    <property type="evidence" value="ECO:0007669"/>
    <property type="project" value="UniProtKB-UniRule"/>
</dbReference>
<gene>
    <name evidence="1" type="primary">mptE</name>
    <name evidence="3" type="ORF">ACFR99_15515</name>
</gene>
<dbReference type="GO" id="GO:0046656">
    <property type="term" value="P:folic acid biosynthetic process"/>
    <property type="evidence" value="ECO:0007669"/>
    <property type="project" value="UniProtKB-KW"/>
</dbReference>
<dbReference type="InterPro" id="IPR002826">
    <property type="entry name" value="MptE-like"/>
</dbReference>
<evidence type="ECO:0000256" key="1">
    <source>
        <dbReference type="HAMAP-Rule" id="MF_02131"/>
    </source>
</evidence>
<keyword evidence="1" id="KW-0460">Magnesium</keyword>
<sequence>MEFDEWEPVYEAILRDFGYDRAGDERGRDLLASLLETAFDPAGLSKIRGATVAVAGAGPSLETERALERARAADAIVAASTAVDTLASHGIDVDCMVTDLDKNPDTVVALTERGVPVAVHAHGDNLEAIRRVVPDCDVSHVLPTTQATPRGPVRNYGGFTDGDRAAFLADHLDAASLTFVGWDFDDPAVDPVKARKLEWAERLLYWLESRRDERFAILDGRRDAIDTDAIPVAEP</sequence>
<keyword evidence="1" id="KW-0418">Kinase</keyword>
<dbReference type="Pfam" id="PF01973">
    <property type="entry name" value="MptE-like"/>
    <property type="match status" value="1"/>
</dbReference>
<comment type="function">
    <text evidence="1">Catalyzes the transfer of diphosphate from ATP to 6-hydroxymethyl-7,8-dihydropterin (6-HMD), leading to 6-hydroxymethyl-7,8-dihydropterin diphosphate (6-HMDP).</text>
</comment>
<feature type="domain" description="6-hydroxymethylpterin diphosphokinase MptE-like" evidence="2">
    <location>
        <begin position="46"/>
        <end position="185"/>
    </location>
</feature>
<comment type="pathway">
    <text evidence="1">Cofactor biosynthesis; tetrahydrofolate biosynthesis; 2-amino-4-hydroxy-6-hydroxymethyl-7,8-dihydropteridine diphosphate from 7,8-dihydroneopterin triphosphate: step 4/4.</text>
</comment>
<dbReference type="GO" id="GO:0000287">
    <property type="term" value="F:magnesium ion binding"/>
    <property type="evidence" value="ECO:0007669"/>
    <property type="project" value="UniProtKB-UniRule"/>
</dbReference>
<dbReference type="Proteomes" id="UP001597076">
    <property type="component" value="Unassembled WGS sequence"/>
</dbReference>
<organism evidence="3 4">
    <name type="scientific">Haloarchaeobius amylolyticus</name>
    <dbReference type="NCBI Taxonomy" id="1198296"/>
    <lineage>
        <taxon>Archaea</taxon>
        <taxon>Methanobacteriati</taxon>
        <taxon>Methanobacteriota</taxon>
        <taxon>Stenosarchaea group</taxon>
        <taxon>Halobacteria</taxon>
        <taxon>Halobacteriales</taxon>
        <taxon>Halorubellaceae</taxon>
        <taxon>Haloarchaeobius</taxon>
    </lineage>
</organism>
<dbReference type="GO" id="GO:0005524">
    <property type="term" value="F:ATP binding"/>
    <property type="evidence" value="ECO:0007669"/>
    <property type="project" value="UniProtKB-UniRule"/>
</dbReference>
<keyword evidence="1" id="KW-0067">ATP-binding</keyword>
<dbReference type="AlphaFoldDB" id="A0ABD6BIX5"/>
<comment type="catalytic activity">
    <reaction evidence="1">
        <text>6-hydroxymethyl-7,8-dihydropterin + ATP = (7,8-dihydropterin-6-yl)methyl diphosphate + AMP + H(+)</text>
        <dbReference type="Rhea" id="RHEA:11412"/>
        <dbReference type="ChEBI" id="CHEBI:15378"/>
        <dbReference type="ChEBI" id="CHEBI:30616"/>
        <dbReference type="ChEBI" id="CHEBI:44841"/>
        <dbReference type="ChEBI" id="CHEBI:72950"/>
        <dbReference type="ChEBI" id="CHEBI:456215"/>
        <dbReference type="EC" id="2.7.6.3"/>
    </reaction>
</comment>
<dbReference type="GO" id="GO:0003848">
    <property type="term" value="F:2-amino-4-hydroxy-6-hydroxymethyldihydropteridine diphosphokinase activity"/>
    <property type="evidence" value="ECO:0007669"/>
    <property type="project" value="UniProtKB-UniRule"/>
</dbReference>
<name>A0ABD6BIX5_9EURY</name>
<evidence type="ECO:0000313" key="3">
    <source>
        <dbReference type="EMBL" id="MFD1564946.1"/>
    </source>
</evidence>
<comment type="caution">
    <text evidence="3">The sequence shown here is derived from an EMBL/GenBank/DDBJ whole genome shotgun (WGS) entry which is preliminary data.</text>
</comment>
<keyword evidence="1" id="KW-0808">Transferase</keyword>
<evidence type="ECO:0000313" key="4">
    <source>
        <dbReference type="Proteomes" id="UP001597076"/>
    </source>
</evidence>
<reference evidence="3 4" key="1">
    <citation type="journal article" date="2019" name="Int. J. Syst. Evol. Microbiol.">
        <title>The Global Catalogue of Microorganisms (GCM) 10K type strain sequencing project: providing services to taxonomists for standard genome sequencing and annotation.</title>
        <authorList>
            <consortium name="The Broad Institute Genomics Platform"/>
            <consortium name="The Broad Institute Genome Sequencing Center for Infectious Disease"/>
            <person name="Wu L."/>
            <person name="Ma J."/>
        </authorList>
    </citation>
    <scope>NUCLEOTIDE SEQUENCE [LARGE SCALE GENOMIC DNA]</scope>
    <source>
        <strain evidence="3 4">CGMCC 1.12230</strain>
    </source>
</reference>
<keyword evidence="1" id="KW-0547">Nucleotide-binding</keyword>
<dbReference type="PANTHER" id="PTHR39648">
    <property type="entry name" value="6-HYDROXYMETHYL-7,8-DIHYDROPTERIN PYROPHOSPHOKINASE"/>
    <property type="match status" value="1"/>
</dbReference>
<keyword evidence="4" id="KW-1185">Reference proteome</keyword>
<protein>
    <recommendedName>
        <fullName evidence="1">6-hydroxymethyl-7,8-dihydropterin pyrophosphokinase</fullName>
        <shortName evidence="1">HPPK</shortName>
        <ecNumber evidence="1">2.7.6.3</ecNumber>
    </recommendedName>
    <alternativeName>
        <fullName evidence="1">2-amino-4-hydroxy-6-hydroxymethyldihydropteridine pyrophosphokinase</fullName>
    </alternativeName>
    <alternativeName>
        <fullName evidence="1">6-hydroxymethyl-7,8-dihydropterin diphosphokinase</fullName>
        <shortName evidence="1">6-HMPDK</shortName>
    </alternativeName>
    <alternativeName>
        <fullName evidence="1">7,8-dihydro-6-hydroxymethylpterin diphosphokinase</fullName>
    </alternativeName>
    <alternativeName>
        <fullName evidence="1">7,8-dihydro-6-hydroxymethylpterin pyrophosphokinase</fullName>
        <shortName evidence="1">PPPK</shortName>
    </alternativeName>
</protein>
<dbReference type="EMBL" id="JBHUDI010000009">
    <property type="protein sequence ID" value="MFD1564946.1"/>
    <property type="molecule type" value="Genomic_DNA"/>
</dbReference>